<dbReference type="InterPro" id="IPR040666">
    <property type="entry name" value="Atg29_N"/>
</dbReference>
<evidence type="ECO:0000259" key="8">
    <source>
        <dbReference type="Pfam" id="PF18388"/>
    </source>
</evidence>
<accession>A0A8H7BRU9</accession>
<dbReference type="GO" id="GO:0000407">
    <property type="term" value="C:phagophore assembly site"/>
    <property type="evidence" value="ECO:0007669"/>
    <property type="project" value="UniProtKB-SubCell"/>
</dbReference>
<feature type="region of interest" description="Disordered" evidence="7">
    <location>
        <begin position="113"/>
        <end position="200"/>
    </location>
</feature>
<dbReference type="Gene3D" id="1.10.10.2570">
    <property type="match status" value="1"/>
</dbReference>
<dbReference type="PANTHER" id="PTHR40012:SF1">
    <property type="entry name" value="AUTOPHAGY-RELATED PROTEIN 29"/>
    <property type="match status" value="1"/>
</dbReference>
<dbReference type="Proteomes" id="UP000605846">
    <property type="component" value="Unassembled WGS sequence"/>
</dbReference>
<feature type="compositionally biased region" description="Low complexity" evidence="7">
    <location>
        <begin position="402"/>
        <end position="412"/>
    </location>
</feature>
<dbReference type="AlphaFoldDB" id="A0A8H7BRU9"/>
<feature type="region of interest" description="Disordered" evidence="7">
    <location>
        <begin position="218"/>
        <end position="251"/>
    </location>
</feature>
<feature type="region of interest" description="Disordered" evidence="7">
    <location>
        <begin position="335"/>
        <end position="412"/>
    </location>
</feature>
<reference evidence="9" key="1">
    <citation type="submission" date="2020-01" db="EMBL/GenBank/DDBJ databases">
        <title>Genome Sequencing of Three Apophysomyces-Like Fungal Strains Confirms a Novel Fungal Genus in the Mucoromycota with divergent Burkholderia-like Endosymbiotic Bacteria.</title>
        <authorList>
            <person name="Stajich J.E."/>
            <person name="Macias A.M."/>
            <person name="Carter-House D."/>
            <person name="Lovett B."/>
            <person name="Kasson L.R."/>
            <person name="Berry K."/>
            <person name="Grigoriev I."/>
            <person name="Chang Y."/>
            <person name="Spatafora J."/>
            <person name="Kasson M.T."/>
        </authorList>
    </citation>
    <scope>NUCLEOTIDE SEQUENCE</scope>
    <source>
        <strain evidence="9">NRRL A-21654</strain>
    </source>
</reference>
<keyword evidence="10" id="KW-1185">Reference proteome</keyword>
<organism evidence="9 10">
    <name type="scientific">Apophysomyces ossiformis</name>
    <dbReference type="NCBI Taxonomy" id="679940"/>
    <lineage>
        <taxon>Eukaryota</taxon>
        <taxon>Fungi</taxon>
        <taxon>Fungi incertae sedis</taxon>
        <taxon>Mucoromycota</taxon>
        <taxon>Mucoromycotina</taxon>
        <taxon>Mucoromycetes</taxon>
        <taxon>Mucorales</taxon>
        <taxon>Mucorineae</taxon>
        <taxon>Mucoraceae</taxon>
        <taxon>Apophysomyces</taxon>
    </lineage>
</organism>
<evidence type="ECO:0000313" key="9">
    <source>
        <dbReference type="EMBL" id="KAF7728950.1"/>
    </source>
</evidence>
<evidence type="ECO:0000313" key="10">
    <source>
        <dbReference type="Proteomes" id="UP000605846"/>
    </source>
</evidence>
<comment type="subcellular location">
    <subcellularLocation>
        <location evidence="1">Preautophagosomal structure</location>
    </subcellularLocation>
</comment>
<feature type="compositionally biased region" description="Polar residues" evidence="7">
    <location>
        <begin position="348"/>
        <end position="364"/>
    </location>
</feature>
<evidence type="ECO:0000256" key="4">
    <source>
        <dbReference type="ARBA" id="ARBA00022448"/>
    </source>
</evidence>
<dbReference type="OrthoDB" id="21072at2759"/>
<feature type="compositionally biased region" description="Low complexity" evidence="7">
    <location>
        <begin position="128"/>
        <end position="160"/>
    </location>
</feature>
<feature type="compositionally biased region" description="Acidic residues" evidence="7">
    <location>
        <begin position="275"/>
        <end position="298"/>
    </location>
</feature>
<dbReference type="InterPro" id="IPR039113">
    <property type="entry name" value="ATG29"/>
</dbReference>
<protein>
    <recommendedName>
        <fullName evidence="3">Autophagy-related protein 29</fullName>
    </recommendedName>
</protein>
<feature type="compositionally biased region" description="Polar residues" evidence="7">
    <location>
        <begin position="171"/>
        <end position="191"/>
    </location>
</feature>
<keyword evidence="5" id="KW-0653">Protein transport</keyword>
<dbReference type="GO" id="GO:0015031">
    <property type="term" value="P:protein transport"/>
    <property type="evidence" value="ECO:0007669"/>
    <property type="project" value="UniProtKB-KW"/>
</dbReference>
<evidence type="ECO:0000256" key="7">
    <source>
        <dbReference type="SAM" id="MobiDB-lite"/>
    </source>
</evidence>
<evidence type="ECO:0000256" key="5">
    <source>
        <dbReference type="ARBA" id="ARBA00022927"/>
    </source>
</evidence>
<dbReference type="GO" id="GO:0000045">
    <property type="term" value="P:autophagosome assembly"/>
    <property type="evidence" value="ECO:0007669"/>
    <property type="project" value="InterPro"/>
</dbReference>
<feature type="compositionally biased region" description="Polar residues" evidence="7">
    <location>
        <begin position="372"/>
        <end position="390"/>
    </location>
</feature>
<comment type="caution">
    <text evidence="9">The sequence shown here is derived from an EMBL/GenBank/DDBJ whole genome shotgun (WGS) entry which is preliminary data.</text>
</comment>
<keyword evidence="4" id="KW-0813">Transport</keyword>
<dbReference type="EMBL" id="JABAYA010000030">
    <property type="protein sequence ID" value="KAF7728950.1"/>
    <property type="molecule type" value="Genomic_DNA"/>
</dbReference>
<feature type="region of interest" description="Disordered" evidence="7">
    <location>
        <begin position="265"/>
        <end position="303"/>
    </location>
</feature>
<evidence type="ECO:0000256" key="2">
    <source>
        <dbReference type="ARBA" id="ARBA00010082"/>
    </source>
</evidence>
<dbReference type="PANTHER" id="PTHR40012">
    <property type="entry name" value="AUTOPHAGY-RELATED PROTEIN 29"/>
    <property type="match status" value="1"/>
</dbReference>
<proteinExistence type="inferred from homology"/>
<feature type="compositionally biased region" description="Polar residues" evidence="7">
    <location>
        <begin position="236"/>
        <end position="251"/>
    </location>
</feature>
<name>A0A8H7BRU9_9FUNG</name>
<gene>
    <name evidence="9" type="ORF">EC973_005345</name>
</gene>
<comment type="similarity">
    <text evidence="2">Belongs to the ATG29 family.</text>
</comment>
<evidence type="ECO:0000256" key="1">
    <source>
        <dbReference type="ARBA" id="ARBA00004329"/>
    </source>
</evidence>
<keyword evidence="6" id="KW-0072">Autophagy</keyword>
<evidence type="ECO:0000256" key="6">
    <source>
        <dbReference type="ARBA" id="ARBA00023006"/>
    </source>
</evidence>
<dbReference type="Pfam" id="PF18388">
    <property type="entry name" value="ATG29_N"/>
    <property type="match status" value="1"/>
</dbReference>
<feature type="domain" description="Atg29 N-terminal" evidence="8">
    <location>
        <begin position="9"/>
        <end position="48"/>
    </location>
</feature>
<sequence length="434" mass="47436">MGLEKDTLHVVVRLPFKRPSGFIEPPSVVWTDDMEHRLWRYMSQKHTDCKLSQTLTQLRERNNQTKRRFILIGNSIAEQLGVPKEYVVRHAAFIYETQLRGIHQHLRLSEVGKAPLSSPSTPQPPVSPSSQSQALGTSGRSNLNSRPSSRRQVPSPSRSSLNRSIVRENSLIGSSPGNTNVGSPSVENHASGSVMDPSLSEAKGRENSMMLSTLSTILPRSTGDKQAGTPEASVYKSFSSQTSRPFYSPTQSLTLDNTAEAEKAGSLPYQNIPEEQTDQDNDEDANISTDEEDQEKEDEFSNHFAKMRLELEEPAFLPRNTASQSISRHHASLSAFATNENKADDHSSSTAPTNMQLISGTSSPPRRKIFGPSQTRTASSLTNTNTVTSDDSGKETGSALNSVGSSFSDLSDSSVTQSALEDAFLSKFNNGSKM</sequence>
<dbReference type="InterPro" id="IPR039362">
    <property type="entry name" value="ATG29_sf"/>
</dbReference>
<evidence type="ECO:0000256" key="3">
    <source>
        <dbReference type="ARBA" id="ARBA00013784"/>
    </source>
</evidence>